<comment type="caution">
    <text evidence="1">The sequence shown here is derived from an EMBL/GenBank/DDBJ whole genome shotgun (WGS) entry which is preliminary data.</text>
</comment>
<sequence>MTIIKQMYGNPVMNVKGICEQFHISDRTARKYMKEIEANRERYGEFAVMGEGPLKRVNYMAFTDYWKYRKMLGDKNARKHAPEYDPKEIAKALGFYATEVM</sequence>
<evidence type="ECO:0008006" key="3">
    <source>
        <dbReference type="Google" id="ProtNLM"/>
    </source>
</evidence>
<reference evidence="1 2" key="1">
    <citation type="submission" date="2024-04" db="EMBL/GenBank/DDBJ databases">
        <title>Defined microbial consortia suppress multidrug-resistant proinflammatory Enterobacteriaceae via ecological control.</title>
        <authorList>
            <person name="Furuichi M."/>
            <person name="Kawaguchi T."/>
            <person name="Pust M."/>
            <person name="Yasuma K."/>
            <person name="Plichta D."/>
            <person name="Hasegawa N."/>
            <person name="Ohya T."/>
            <person name="Bhattarai S."/>
            <person name="Sasajima S."/>
            <person name="Aoto Y."/>
            <person name="Tuganbaev T."/>
            <person name="Yaginuma M."/>
            <person name="Ueda M."/>
            <person name="Okahashi N."/>
            <person name="Amafuji K."/>
            <person name="Kiridooshi Y."/>
            <person name="Sugita K."/>
            <person name="Strazar M."/>
            <person name="Skelly A."/>
            <person name="Suda W."/>
            <person name="Hattori M."/>
            <person name="Nakamoto N."/>
            <person name="Caballero S."/>
            <person name="Norman J."/>
            <person name="Olle B."/>
            <person name="Tanoue T."/>
            <person name="Arita M."/>
            <person name="Bucci V."/>
            <person name="Atarashi K."/>
            <person name="Xavier R."/>
            <person name="Honda K."/>
        </authorList>
    </citation>
    <scope>NUCLEOTIDE SEQUENCE [LARGE SCALE GENOMIC DNA]</scope>
    <source>
        <strain evidence="2">k34-0107-D12</strain>
    </source>
</reference>
<name>A0ABQ0C2P7_9FIRM</name>
<keyword evidence="2" id="KW-1185">Reference proteome</keyword>
<evidence type="ECO:0000313" key="1">
    <source>
        <dbReference type="EMBL" id="GAA6503066.1"/>
    </source>
</evidence>
<organism evidence="1 2">
    <name type="scientific">Blautia parvula</name>
    <dbReference type="NCBI Taxonomy" id="2877527"/>
    <lineage>
        <taxon>Bacteria</taxon>
        <taxon>Bacillati</taxon>
        <taxon>Bacillota</taxon>
        <taxon>Clostridia</taxon>
        <taxon>Lachnospirales</taxon>
        <taxon>Lachnospiraceae</taxon>
        <taxon>Blautia</taxon>
    </lineage>
</organism>
<dbReference type="Proteomes" id="UP001600941">
    <property type="component" value="Unassembled WGS sequence"/>
</dbReference>
<dbReference type="EMBL" id="BAABZQ010000001">
    <property type="protein sequence ID" value="GAA6503066.1"/>
    <property type="molecule type" value="Genomic_DNA"/>
</dbReference>
<protein>
    <recommendedName>
        <fullName evidence="3">Helix-turn-helix type 11 domain-containing protein</fullName>
    </recommendedName>
</protein>
<proteinExistence type="predicted"/>
<dbReference type="RefSeq" id="WP_033143028.1">
    <property type="nucleotide sequence ID" value="NZ_BAABZQ010000001.1"/>
</dbReference>
<accession>A0ABQ0C2P7</accession>
<gene>
    <name evidence="1" type="ORF">K340107D12_58820</name>
</gene>
<evidence type="ECO:0000313" key="2">
    <source>
        <dbReference type="Proteomes" id="UP001600941"/>
    </source>
</evidence>